<dbReference type="Proteomes" id="UP000234254">
    <property type="component" value="Unassembled WGS sequence"/>
</dbReference>
<keyword evidence="3" id="KW-1185">Reference proteome</keyword>
<gene>
    <name evidence="2" type="ORF">P168DRAFT_133929</name>
</gene>
<evidence type="ECO:0000313" key="3">
    <source>
        <dbReference type="Proteomes" id="UP000234254"/>
    </source>
</evidence>
<accession>A0A2I1D833</accession>
<dbReference type="GeneID" id="36540227"/>
<sequence>MNPEKSIGRWGSLDLGNRSTSRKSKGKCGVEIARMEGAGKGYKMKVKKKKKKTSVTIHPFIQPQASVNDLSPFSARIGPLHCAGHCKDVPIVLMIFDFCLVSFRLSSSLILPGAGTGSVPSDRTECAVAPTYRRHASRVSNASLVKHLLNLMYHYRVANGLSPLAEVDPDWGCHAVAPSYPCFFPQIVSS</sequence>
<evidence type="ECO:0000256" key="1">
    <source>
        <dbReference type="SAM" id="MobiDB-lite"/>
    </source>
</evidence>
<feature type="region of interest" description="Disordered" evidence="1">
    <location>
        <begin position="1"/>
        <end position="26"/>
    </location>
</feature>
<dbReference type="RefSeq" id="XP_024694628.1">
    <property type="nucleotide sequence ID" value="XM_024832705.1"/>
</dbReference>
<evidence type="ECO:0000313" key="2">
    <source>
        <dbReference type="EMBL" id="PKY06034.1"/>
    </source>
</evidence>
<protein>
    <submittedName>
        <fullName evidence="2">Uncharacterized protein</fullName>
    </submittedName>
</protein>
<reference evidence="2" key="1">
    <citation type="submission" date="2016-12" db="EMBL/GenBank/DDBJ databases">
        <title>The genomes of Aspergillus section Nigri reveals drivers in fungal speciation.</title>
        <authorList>
            <consortium name="DOE Joint Genome Institute"/>
            <person name="Vesth T.C."/>
            <person name="Nybo J."/>
            <person name="Theobald S."/>
            <person name="Brandl J."/>
            <person name="Frisvad J.C."/>
            <person name="Nielsen K.F."/>
            <person name="Lyhne E.K."/>
            <person name="Kogle M.E."/>
            <person name="Kuo A."/>
            <person name="Riley R."/>
            <person name="Clum A."/>
            <person name="Nolan M."/>
            <person name="Lipzen A."/>
            <person name="Salamov A."/>
            <person name="Henrissat B."/>
            <person name="Wiebenga A."/>
            <person name="De vries R.P."/>
            <person name="Grigoriev I.V."/>
            <person name="Mortensen U.H."/>
            <person name="Andersen M.R."/>
            <person name="Baker S.E."/>
        </authorList>
    </citation>
    <scope>NUCLEOTIDE SEQUENCE</scope>
    <source>
        <strain evidence="2">IBT 28561</strain>
    </source>
</reference>
<dbReference type="EMBL" id="MSFM01000004">
    <property type="protein sequence ID" value="PKY06034.1"/>
    <property type="molecule type" value="Genomic_DNA"/>
</dbReference>
<dbReference type="VEuPathDB" id="FungiDB:P168DRAFT_133929"/>
<proteinExistence type="predicted"/>
<dbReference type="AlphaFoldDB" id="A0A2I1D833"/>
<dbReference type="OrthoDB" id="10490317at2759"/>
<comment type="caution">
    <text evidence="2">The sequence shown here is derived from an EMBL/GenBank/DDBJ whole genome shotgun (WGS) entry which is preliminary data.</text>
</comment>
<organism evidence="2 3">
    <name type="scientific">Aspergillus campestris (strain IBT 28561)</name>
    <dbReference type="NCBI Taxonomy" id="1392248"/>
    <lineage>
        <taxon>Eukaryota</taxon>
        <taxon>Fungi</taxon>
        <taxon>Dikarya</taxon>
        <taxon>Ascomycota</taxon>
        <taxon>Pezizomycotina</taxon>
        <taxon>Eurotiomycetes</taxon>
        <taxon>Eurotiomycetidae</taxon>
        <taxon>Eurotiales</taxon>
        <taxon>Aspergillaceae</taxon>
        <taxon>Aspergillus</taxon>
        <taxon>Aspergillus subgen. Circumdati</taxon>
    </lineage>
</organism>
<name>A0A2I1D833_ASPC2</name>